<dbReference type="AlphaFoldDB" id="A0A2J8NLK6"/>
<name>A0A2J8NLK6_PANTR</name>
<evidence type="ECO:0000313" key="1">
    <source>
        <dbReference type="EMBL" id="PNI72644.1"/>
    </source>
</evidence>
<feature type="non-terminal residue" evidence="1">
    <location>
        <position position="34"/>
    </location>
</feature>
<evidence type="ECO:0000313" key="2">
    <source>
        <dbReference type="Proteomes" id="UP000236370"/>
    </source>
</evidence>
<accession>A0A2J8NLK6</accession>
<proteinExistence type="predicted"/>
<organism evidence="1 2">
    <name type="scientific">Pan troglodytes</name>
    <name type="common">Chimpanzee</name>
    <dbReference type="NCBI Taxonomy" id="9598"/>
    <lineage>
        <taxon>Eukaryota</taxon>
        <taxon>Metazoa</taxon>
        <taxon>Chordata</taxon>
        <taxon>Craniata</taxon>
        <taxon>Vertebrata</taxon>
        <taxon>Euteleostomi</taxon>
        <taxon>Mammalia</taxon>
        <taxon>Eutheria</taxon>
        <taxon>Euarchontoglires</taxon>
        <taxon>Primates</taxon>
        <taxon>Haplorrhini</taxon>
        <taxon>Catarrhini</taxon>
        <taxon>Hominidae</taxon>
        <taxon>Pan</taxon>
    </lineage>
</organism>
<dbReference type="EMBL" id="NBAG03000227">
    <property type="protein sequence ID" value="PNI72644.1"/>
    <property type="molecule type" value="Genomic_DNA"/>
</dbReference>
<dbReference type="Proteomes" id="UP000236370">
    <property type="component" value="Unassembled WGS sequence"/>
</dbReference>
<protein>
    <submittedName>
        <fullName evidence="1">PUM2 isoform 6</fullName>
    </submittedName>
</protein>
<reference evidence="1 2" key="1">
    <citation type="submission" date="2017-12" db="EMBL/GenBank/DDBJ databases">
        <title>High-resolution comparative analysis of great ape genomes.</title>
        <authorList>
            <person name="Pollen A."/>
            <person name="Hastie A."/>
            <person name="Hormozdiari F."/>
            <person name="Dougherty M."/>
            <person name="Liu R."/>
            <person name="Chaisson M."/>
            <person name="Hoppe E."/>
            <person name="Hill C."/>
            <person name="Pang A."/>
            <person name="Hillier L."/>
            <person name="Baker C."/>
            <person name="Armstrong J."/>
            <person name="Shendure J."/>
            <person name="Paten B."/>
            <person name="Wilson R."/>
            <person name="Chao H."/>
            <person name="Schneider V."/>
            <person name="Ventura M."/>
            <person name="Kronenberg Z."/>
            <person name="Murali S."/>
            <person name="Gordon D."/>
            <person name="Cantsilieris S."/>
            <person name="Munson K."/>
            <person name="Nelson B."/>
            <person name="Raja A."/>
            <person name="Underwood J."/>
            <person name="Diekhans M."/>
            <person name="Fiddes I."/>
            <person name="Haussler D."/>
            <person name="Eichler E."/>
        </authorList>
    </citation>
    <scope>NUCLEOTIDE SEQUENCE [LARGE SCALE GENOMIC DNA]</scope>
    <source>
        <strain evidence="1">Yerkes chimp pedigree #C0471</strain>
    </source>
</reference>
<gene>
    <name evidence="1" type="ORF">CK820_G0009680</name>
</gene>
<sequence length="34" mass="3865">MNHDFQALALESRGMGELLPTKKFWEPDDSTKDG</sequence>
<comment type="caution">
    <text evidence="1">The sequence shown here is derived from an EMBL/GenBank/DDBJ whole genome shotgun (WGS) entry which is preliminary data.</text>
</comment>